<keyword evidence="2" id="KW-0812">Transmembrane</keyword>
<organism evidence="3 4">
    <name type="scientific">Chlamydomonas eustigma</name>
    <dbReference type="NCBI Taxonomy" id="1157962"/>
    <lineage>
        <taxon>Eukaryota</taxon>
        <taxon>Viridiplantae</taxon>
        <taxon>Chlorophyta</taxon>
        <taxon>core chlorophytes</taxon>
        <taxon>Chlorophyceae</taxon>
        <taxon>CS clade</taxon>
        <taxon>Chlamydomonadales</taxon>
        <taxon>Chlamydomonadaceae</taxon>
        <taxon>Chlamydomonas</taxon>
    </lineage>
</organism>
<dbReference type="Proteomes" id="UP000232323">
    <property type="component" value="Unassembled WGS sequence"/>
</dbReference>
<dbReference type="AlphaFoldDB" id="A0A250X261"/>
<dbReference type="InterPro" id="IPR024491">
    <property type="entry name" value="Se_SelK/SelG"/>
</dbReference>
<sequence>MRDDNFEVHVNHTSTSAHLETDAAANRAGEVRRKCCSSRIMVYISNGNVSTKPTGLIPLAKAYVFALINFFVFFFQSLLSPDAASKQNVPDRRKPGGGSGGGGYGGRARITGLDNISGSSHAAQCGGGG</sequence>
<dbReference type="STRING" id="1157962.A0A250X261"/>
<feature type="transmembrane region" description="Helical" evidence="2">
    <location>
        <begin position="62"/>
        <end position="84"/>
    </location>
</feature>
<keyword evidence="4" id="KW-1185">Reference proteome</keyword>
<name>A0A250X261_9CHLO</name>
<keyword evidence="2" id="KW-1133">Transmembrane helix</keyword>
<dbReference type="Pfam" id="PF10961">
    <property type="entry name" value="SelK_SelG"/>
    <property type="match status" value="1"/>
</dbReference>
<accession>A0A250X261</accession>
<gene>
    <name evidence="3" type="ORF">CEUSTIGMA_g4612.t1</name>
</gene>
<evidence type="ECO:0000256" key="2">
    <source>
        <dbReference type="SAM" id="Phobius"/>
    </source>
</evidence>
<proteinExistence type="predicted"/>
<evidence type="ECO:0000256" key="1">
    <source>
        <dbReference type="SAM" id="MobiDB-lite"/>
    </source>
</evidence>
<comment type="caution">
    <text evidence="3">The sequence shown here is derived from an EMBL/GenBank/DDBJ whole genome shotgun (WGS) entry which is preliminary data.</text>
</comment>
<dbReference type="EMBL" id="BEGY01000022">
    <property type="protein sequence ID" value="GAX77167.1"/>
    <property type="molecule type" value="Genomic_DNA"/>
</dbReference>
<evidence type="ECO:0000313" key="4">
    <source>
        <dbReference type="Proteomes" id="UP000232323"/>
    </source>
</evidence>
<keyword evidence="2" id="KW-0472">Membrane</keyword>
<feature type="region of interest" description="Disordered" evidence="1">
    <location>
        <begin position="83"/>
        <end position="129"/>
    </location>
</feature>
<evidence type="ECO:0000313" key="3">
    <source>
        <dbReference type="EMBL" id="GAX77167.1"/>
    </source>
</evidence>
<reference evidence="3 4" key="1">
    <citation type="submission" date="2017-08" db="EMBL/GenBank/DDBJ databases">
        <title>Acidophilic green algal genome provides insights into adaptation to an acidic environment.</title>
        <authorList>
            <person name="Hirooka S."/>
            <person name="Hirose Y."/>
            <person name="Kanesaki Y."/>
            <person name="Higuchi S."/>
            <person name="Fujiwara T."/>
            <person name="Onuma R."/>
            <person name="Era A."/>
            <person name="Ohbayashi R."/>
            <person name="Uzuka A."/>
            <person name="Nozaki H."/>
            <person name="Yoshikawa H."/>
            <person name="Miyagishima S.Y."/>
        </authorList>
    </citation>
    <scope>NUCLEOTIDE SEQUENCE [LARGE SCALE GENOMIC DNA]</scope>
    <source>
        <strain evidence="3 4">NIES-2499</strain>
    </source>
</reference>
<protein>
    <submittedName>
        <fullName evidence="3">Uncharacterized protein</fullName>
    </submittedName>
</protein>
<feature type="compositionally biased region" description="Gly residues" evidence="1">
    <location>
        <begin position="96"/>
        <end position="106"/>
    </location>
</feature>